<comment type="catalytic activity">
    <reaction evidence="20">
        <text>L-threonyl-[protein] + ATP = O-phospho-L-threonyl-[protein] + ADP + H(+)</text>
        <dbReference type="Rhea" id="RHEA:46608"/>
        <dbReference type="Rhea" id="RHEA-COMP:11060"/>
        <dbReference type="Rhea" id="RHEA-COMP:11605"/>
        <dbReference type="ChEBI" id="CHEBI:15378"/>
        <dbReference type="ChEBI" id="CHEBI:30013"/>
        <dbReference type="ChEBI" id="CHEBI:30616"/>
        <dbReference type="ChEBI" id="CHEBI:61977"/>
        <dbReference type="ChEBI" id="CHEBI:456216"/>
        <dbReference type="EC" id="2.7.11.1"/>
    </reaction>
</comment>
<evidence type="ECO:0000256" key="7">
    <source>
        <dbReference type="ARBA" id="ARBA00022553"/>
    </source>
</evidence>
<dbReference type="GO" id="GO:0005886">
    <property type="term" value="C:plasma membrane"/>
    <property type="evidence" value="ECO:0007669"/>
    <property type="project" value="UniProtKB-SubCell"/>
</dbReference>
<keyword evidence="8" id="KW-0433">Leucine-rich repeat</keyword>
<sequence length="1117" mass="122709">MENNTCFFIAFALLVLNNTTISLGRTIFNSTTDHDALLAFRNTVTSDPYGILANNWSTNNTSFCYWIGVSCGIRHQRVTALNFSGFDLGGTIAPHLGNLTFVRSLDISFNNFTGFIPDELSKLRRLEVINMGVNSFTGTIPPWFGTLPELQHINVKNNTFSGSIPPSLFNSSKLLTLEMGFNFLDGEVPRMYSNSSSIETINLEYNHFTSGSVLYSIFNISSLTAINLRGNRLSGMLPSDMCNNMPKLRILYLSVNQLYGEIPPNIYKCRDLEDLRLPNNQFSGNIPSEIGSLVNLKILSLGDNNLGGGIPKQLGNLTMLKSLYLSRNELRGELPQELGNIDLVNIGVSGNALSGSIPFSMFNISTLTIMDLSSNSFNGSLPSAIGMGPSLNLEDLYLDNNRLEGPFPSYITNASTLVLMDIGKNSFSGPIPNFGNLRFLQGLLIPGNKFTGGASSSHELTFFSWLTNCQQLKYLEVSANPLNGTIPASIGNLSTSLQSFRASDCNLKGVIPPEIGNLSGLLSIVLERNELTGFIPTTLGKLGRLQGVYLDTNLLQGYIPPDICQMSNLVDLYLYGNMLTGPIPECFGELTTLRRVYLGSNNLNSSIPSSFWNLGDLVALGLSSNYLSGHLSPNIGNLKAVLEVNLSYNQFSGDIPSSIDQCQSLEYLSLANNEFGGSIPVSLGNIRSFTILNLSSNNLSGFIPQSLEDLRFLEYFDVSYNKLEGEIPSEGPFVNFTAQSFVHNSALCGLTRFQVPPCVETHKRSRLKQVALLKYILPPIVSAIVLVIVILIFINRRKQNKIPPATDSSLGKAWRRISYQELMQGTNAFSEENLLGRGGFGSVFKGSLSDGLNIAVKVFNLQIEGASKSFDIESEILSTVRHRNLVRIIGCCTNSEFKALILAYMPNGSLEKWLYSHEYCLDLLQRLDIAIDVAVALEYLHHGNTFPIVHCDLKPSNVLLDEDMTARVADFGISKLFGEGETVVQTKTLATIGYTAPEYGSEGKVSTKGDVYSYGILLLEIFTRKKPTDDMFSEETSLKDWVSEALQENAVTEIVAPGLLAREDQWFSANEKCISSIFGLAMECLAVSPEDRINMIETVAALQKIKTKLLARNGKRQ</sequence>
<dbReference type="EMBL" id="WHWC01000008">
    <property type="protein sequence ID" value="KAG8378391.1"/>
    <property type="molecule type" value="Genomic_DNA"/>
</dbReference>
<keyword evidence="27" id="KW-1185">Reference proteome</keyword>
<evidence type="ECO:0000256" key="23">
    <source>
        <dbReference type="SAM" id="Phobius"/>
    </source>
</evidence>
<comment type="subcellular location">
    <subcellularLocation>
        <location evidence="1">Cell membrane</location>
        <topology evidence="1">Single-pass type I membrane protein</topology>
    </subcellularLocation>
</comment>
<keyword evidence="10 23" id="KW-0812">Transmembrane</keyword>
<dbReference type="InterPro" id="IPR013210">
    <property type="entry name" value="LRR_N_plant-typ"/>
</dbReference>
<evidence type="ECO:0000256" key="14">
    <source>
        <dbReference type="ARBA" id="ARBA00022777"/>
    </source>
</evidence>
<dbReference type="GO" id="GO:0004674">
    <property type="term" value="F:protein serine/threonine kinase activity"/>
    <property type="evidence" value="ECO:0007669"/>
    <property type="project" value="UniProtKB-KW"/>
</dbReference>
<dbReference type="InterPro" id="IPR003591">
    <property type="entry name" value="Leu-rich_rpt_typical-subtyp"/>
</dbReference>
<evidence type="ECO:0000256" key="9">
    <source>
        <dbReference type="ARBA" id="ARBA00022679"/>
    </source>
</evidence>
<evidence type="ECO:0000259" key="25">
    <source>
        <dbReference type="PROSITE" id="PS50011"/>
    </source>
</evidence>
<accession>A0AAV6XD31</accession>
<dbReference type="SUPFAM" id="SSF52058">
    <property type="entry name" value="L domain-like"/>
    <property type="match status" value="3"/>
</dbReference>
<dbReference type="Gene3D" id="3.80.10.10">
    <property type="entry name" value="Ribonuclease Inhibitor"/>
    <property type="match status" value="4"/>
</dbReference>
<protein>
    <recommendedName>
        <fullName evidence="4">non-specific serine/threonine protein kinase</fullName>
        <ecNumber evidence="4">2.7.11.1</ecNumber>
    </recommendedName>
</protein>
<keyword evidence="5" id="KW-1003">Cell membrane</keyword>
<feature type="chain" id="PRO_5043406325" description="non-specific serine/threonine protein kinase" evidence="24">
    <location>
        <begin position="25"/>
        <end position="1117"/>
    </location>
</feature>
<dbReference type="GO" id="GO:0006952">
    <property type="term" value="P:defense response"/>
    <property type="evidence" value="ECO:0007669"/>
    <property type="project" value="UniProtKB-ARBA"/>
</dbReference>
<evidence type="ECO:0000256" key="12">
    <source>
        <dbReference type="ARBA" id="ARBA00022737"/>
    </source>
</evidence>
<dbReference type="Gene3D" id="3.30.200.20">
    <property type="entry name" value="Phosphorylase Kinase, domain 1"/>
    <property type="match status" value="1"/>
</dbReference>
<dbReference type="FunFam" id="3.80.10.10:FF:000095">
    <property type="entry name" value="LRR receptor-like serine/threonine-protein kinase GSO1"/>
    <property type="match status" value="1"/>
</dbReference>
<evidence type="ECO:0000256" key="3">
    <source>
        <dbReference type="ARBA" id="ARBA00009592"/>
    </source>
</evidence>
<keyword evidence="19" id="KW-0325">Glycoprotein</keyword>
<keyword evidence="13 22" id="KW-0547">Nucleotide-binding</keyword>
<dbReference type="InterPro" id="IPR001611">
    <property type="entry name" value="Leu-rich_rpt"/>
</dbReference>
<dbReference type="AlphaFoldDB" id="A0AAV6XD31"/>
<dbReference type="InterPro" id="IPR000719">
    <property type="entry name" value="Prot_kinase_dom"/>
</dbReference>
<dbReference type="SUPFAM" id="SSF56112">
    <property type="entry name" value="Protein kinase-like (PK-like)"/>
    <property type="match status" value="1"/>
</dbReference>
<dbReference type="InterPro" id="IPR032675">
    <property type="entry name" value="LRR_dom_sf"/>
</dbReference>
<keyword evidence="16 23" id="KW-1133">Transmembrane helix</keyword>
<dbReference type="Proteomes" id="UP000826271">
    <property type="component" value="Unassembled WGS sequence"/>
</dbReference>
<feature type="signal peptide" evidence="24">
    <location>
        <begin position="1"/>
        <end position="24"/>
    </location>
</feature>
<dbReference type="Pfam" id="PF08263">
    <property type="entry name" value="LRRNT_2"/>
    <property type="match status" value="1"/>
</dbReference>
<evidence type="ECO:0000256" key="6">
    <source>
        <dbReference type="ARBA" id="ARBA00022527"/>
    </source>
</evidence>
<keyword evidence="11 24" id="KW-0732">Signal</keyword>
<name>A0AAV6XD31_9LAMI</name>
<keyword evidence="17 23" id="KW-0472">Membrane</keyword>
<keyword evidence="18" id="KW-0675">Receptor</keyword>
<proteinExistence type="inferred from homology"/>
<dbReference type="FunFam" id="3.80.10.10:FF:000288">
    <property type="entry name" value="LRR receptor-like serine/threonine-protein kinase EFR"/>
    <property type="match status" value="1"/>
</dbReference>
<keyword evidence="7" id="KW-0597">Phosphoprotein</keyword>
<comment type="catalytic activity">
    <reaction evidence="21">
        <text>L-seryl-[protein] + ATP = O-phospho-L-seryl-[protein] + ADP + H(+)</text>
        <dbReference type="Rhea" id="RHEA:17989"/>
        <dbReference type="Rhea" id="RHEA-COMP:9863"/>
        <dbReference type="Rhea" id="RHEA-COMP:11604"/>
        <dbReference type="ChEBI" id="CHEBI:15378"/>
        <dbReference type="ChEBI" id="CHEBI:29999"/>
        <dbReference type="ChEBI" id="CHEBI:30616"/>
        <dbReference type="ChEBI" id="CHEBI:83421"/>
        <dbReference type="ChEBI" id="CHEBI:456216"/>
        <dbReference type="EC" id="2.7.11.1"/>
    </reaction>
</comment>
<evidence type="ECO:0000313" key="26">
    <source>
        <dbReference type="EMBL" id="KAG8378391.1"/>
    </source>
</evidence>
<evidence type="ECO:0000313" key="27">
    <source>
        <dbReference type="Proteomes" id="UP000826271"/>
    </source>
</evidence>
<reference evidence="26" key="1">
    <citation type="submission" date="2019-10" db="EMBL/GenBank/DDBJ databases">
        <authorList>
            <person name="Zhang R."/>
            <person name="Pan Y."/>
            <person name="Wang J."/>
            <person name="Ma R."/>
            <person name="Yu S."/>
        </authorList>
    </citation>
    <scope>NUCLEOTIDE SEQUENCE</scope>
    <source>
        <strain evidence="26">LA-IB0</strain>
        <tissue evidence="26">Leaf</tissue>
    </source>
</reference>
<dbReference type="GO" id="GO:0005524">
    <property type="term" value="F:ATP binding"/>
    <property type="evidence" value="ECO:0007669"/>
    <property type="project" value="UniProtKB-UniRule"/>
</dbReference>
<organism evidence="26 27">
    <name type="scientific">Buddleja alternifolia</name>
    <dbReference type="NCBI Taxonomy" id="168488"/>
    <lineage>
        <taxon>Eukaryota</taxon>
        <taxon>Viridiplantae</taxon>
        <taxon>Streptophyta</taxon>
        <taxon>Embryophyta</taxon>
        <taxon>Tracheophyta</taxon>
        <taxon>Spermatophyta</taxon>
        <taxon>Magnoliopsida</taxon>
        <taxon>eudicotyledons</taxon>
        <taxon>Gunneridae</taxon>
        <taxon>Pentapetalae</taxon>
        <taxon>asterids</taxon>
        <taxon>lamiids</taxon>
        <taxon>Lamiales</taxon>
        <taxon>Scrophulariaceae</taxon>
        <taxon>Buddlejeae</taxon>
        <taxon>Buddleja</taxon>
    </lineage>
</organism>
<keyword evidence="12" id="KW-0677">Repeat</keyword>
<keyword evidence="9" id="KW-0808">Transferase</keyword>
<dbReference type="FunFam" id="3.30.200.20:FF:000661">
    <property type="entry name" value="Serine-threonine protein kinase plant-type"/>
    <property type="match status" value="1"/>
</dbReference>
<dbReference type="InterPro" id="IPR001245">
    <property type="entry name" value="Ser-Thr/Tyr_kinase_cat_dom"/>
</dbReference>
<evidence type="ECO:0000256" key="10">
    <source>
        <dbReference type="ARBA" id="ARBA00022692"/>
    </source>
</evidence>
<evidence type="ECO:0000256" key="8">
    <source>
        <dbReference type="ARBA" id="ARBA00022614"/>
    </source>
</evidence>
<evidence type="ECO:0000256" key="20">
    <source>
        <dbReference type="ARBA" id="ARBA00047899"/>
    </source>
</evidence>
<evidence type="ECO:0000256" key="19">
    <source>
        <dbReference type="ARBA" id="ARBA00023180"/>
    </source>
</evidence>
<dbReference type="FunFam" id="1.10.510.10:FF:000358">
    <property type="entry name" value="Putative leucine-rich repeat receptor-like serine/threonine-protein kinase"/>
    <property type="match status" value="1"/>
</dbReference>
<dbReference type="SMART" id="SM00220">
    <property type="entry name" value="S_TKc"/>
    <property type="match status" value="1"/>
</dbReference>
<feature type="transmembrane region" description="Helical" evidence="23">
    <location>
        <begin position="775"/>
        <end position="794"/>
    </location>
</feature>
<dbReference type="PANTHER" id="PTHR27008">
    <property type="entry name" value="OS04G0122200 PROTEIN"/>
    <property type="match status" value="1"/>
</dbReference>
<evidence type="ECO:0000256" key="22">
    <source>
        <dbReference type="PROSITE-ProRule" id="PRU10141"/>
    </source>
</evidence>
<keyword evidence="15 22" id="KW-0067">ATP-binding</keyword>
<evidence type="ECO:0000256" key="11">
    <source>
        <dbReference type="ARBA" id="ARBA00022729"/>
    </source>
</evidence>
<feature type="domain" description="Protein kinase" evidence="25">
    <location>
        <begin position="829"/>
        <end position="1110"/>
    </location>
</feature>
<dbReference type="Pfam" id="PF07714">
    <property type="entry name" value="PK_Tyr_Ser-Thr"/>
    <property type="match status" value="1"/>
</dbReference>
<comment type="similarity">
    <text evidence="2">Belongs to the protein kinase superfamily. Ser/Thr protein kinase family.</text>
</comment>
<evidence type="ECO:0000256" key="24">
    <source>
        <dbReference type="SAM" id="SignalP"/>
    </source>
</evidence>
<evidence type="ECO:0000256" key="1">
    <source>
        <dbReference type="ARBA" id="ARBA00004251"/>
    </source>
</evidence>
<dbReference type="PANTHER" id="PTHR27008:SF585">
    <property type="entry name" value="PROTEIN KINASE DOMAIN-CONTAINING PROTEIN"/>
    <property type="match status" value="1"/>
</dbReference>
<dbReference type="PROSITE" id="PS00108">
    <property type="entry name" value="PROTEIN_KINASE_ST"/>
    <property type="match status" value="1"/>
</dbReference>
<feature type="binding site" evidence="22">
    <location>
        <position position="857"/>
    </location>
    <ligand>
        <name>ATP</name>
        <dbReference type="ChEBI" id="CHEBI:30616"/>
    </ligand>
</feature>
<evidence type="ECO:0000256" key="4">
    <source>
        <dbReference type="ARBA" id="ARBA00012513"/>
    </source>
</evidence>
<dbReference type="PROSITE" id="PS00107">
    <property type="entry name" value="PROTEIN_KINASE_ATP"/>
    <property type="match status" value="1"/>
</dbReference>
<evidence type="ECO:0000256" key="18">
    <source>
        <dbReference type="ARBA" id="ARBA00023170"/>
    </source>
</evidence>
<dbReference type="Gene3D" id="1.10.510.10">
    <property type="entry name" value="Transferase(Phosphotransferase) domain 1"/>
    <property type="match status" value="1"/>
</dbReference>
<evidence type="ECO:0000256" key="16">
    <source>
        <dbReference type="ARBA" id="ARBA00022989"/>
    </source>
</evidence>
<keyword evidence="14" id="KW-0418">Kinase</keyword>
<dbReference type="PROSITE" id="PS50011">
    <property type="entry name" value="PROTEIN_KINASE_DOM"/>
    <property type="match status" value="1"/>
</dbReference>
<gene>
    <name evidence="26" type="ORF">BUALT_Bualt08G0132600</name>
</gene>
<evidence type="ECO:0000256" key="13">
    <source>
        <dbReference type="ARBA" id="ARBA00022741"/>
    </source>
</evidence>
<evidence type="ECO:0000256" key="21">
    <source>
        <dbReference type="ARBA" id="ARBA00048679"/>
    </source>
</evidence>
<dbReference type="FunFam" id="3.80.10.10:FF:000275">
    <property type="entry name" value="Leucine-rich repeat receptor-like protein kinase"/>
    <property type="match status" value="1"/>
</dbReference>
<evidence type="ECO:0000256" key="5">
    <source>
        <dbReference type="ARBA" id="ARBA00022475"/>
    </source>
</evidence>
<dbReference type="InterPro" id="IPR008271">
    <property type="entry name" value="Ser/Thr_kinase_AS"/>
</dbReference>
<dbReference type="CDD" id="cd14066">
    <property type="entry name" value="STKc_IRAK"/>
    <property type="match status" value="1"/>
</dbReference>
<comment type="similarity">
    <text evidence="3">Belongs to the RLP family.</text>
</comment>
<keyword evidence="6" id="KW-0723">Serine/threonine-protein kinase</keyword>
<dbReference type="GO" id="GO:0051707">
    <property type="term" value="P:response to other organism"/>
    <property type="evidence" value="ECO:0007669"/>
    <property type="project" value="UniProtKB-ARBA"/>
</dbReference>
<comment type="caution">
    <text evidence="26">The sequence shown here is derived from an EMBL/GenBank/DDBJ whole genome shotgun (WGS) entry which is preliminary data.</text>
</comment>
<dbReference type="Pfam" id="PF13855">
    <property type="entry name" value="LRR_8"/>
    <property type="match status" value="1"/>
</dbReference>
<dbReference type="InterPro" id="IPR011009">
    <property type="entry name" value="Kinase-like_dom_sf"/>
</dbReference>
<evidence type="ECO:0000256" key="2">
    <source>
        <dbReference type="ARBA" id="ARBA00008684"/>
    </source>
</evidence>
<dbReference type="InterPro" id="IPR051809">
    <property type="entry name" value="Plant_receptor-like_S/T_kinase"/>
</dbReference>
<evidence type="ECO:0000256" key="17">
    <source>
        <dbReference type="ARBA" id="ARBA00023136"/>
    </source>
</evidence>
<dbReference type="Pfam" id="PF00560">
    <property type="entry name" value="LRR_1"/>
    <property type="match status" value="15"/>
</dbReference>
<dbReference type="SMART" id="SM00369">
    <property type="entry name" value="LRR_TYP"/>
    <property type="match status" value="9"/>
</dbReference>
<dbReference type="InterPro" id="IPR017441">
    <property type="entry name" value="Protein_kinase_ATP_BS"/>
</dbReference>
<dbReference type="EC" id="2.7.11.1" evidence="4"/>
<evidence type="ECO:0000256" key="15">
    <source>
        <dbReference type="ARBA" id="ARBA00022840"/>
    </source>
</evidence>